<evidence type="ECO:0000313" key="2">
    <source>
        <dbReference type="EMBL" id="AYV57080.1"/>
    </source>
</evidence>
<dbReference type="Proteomes" id="UP000276407">
    <property type="component" value="Chromosome 1"/>
</dbReference>
<evidence type="ECO:0000313" key="3">
    <source>
        <dbReference type="Proteomes" id="UP000276407"/>
    </source>
</evidence>
<reference evidence="2 3" key="1">
    <citation type="submission" date="2018-11" db="EMBL/GenBank/DDBJ databases">
        <title>Complete genome sequence of Leptospira kmetyi isolate LS 001/16 from soil sample associated with a leptospirosis patient in Kelantan.</title>
        <authorList>
            <person name="Muhammad Yusoff F."/>
            <person name="Muhammad Yusoff S."/>
            <person name="Ahmad M.N."/>
            <person name="Yusof N.Y."/>
            <person name="Aziah I."/>
        </authorList>
    </citation>
    <scope>NUCLEOTIDE SEQUENCE [LARGE SCALE GENOMIC DNA]</scope>
    <source>
        <strain evidence="2 3">LS 001/16</strain>
    </source>
</reference>
<accession>A0AAD0UQ66</accession>
<name>A0AAD0UQ66_9LEPT</name>
<dbReference type="KEGG" id="lkm:EFP84_17245"/>
<proteinExistence type="predicted"/>
<feature type="region of interest" description="Disordered" evidence="1">
    <location>
        <begin position="49"/>
        <end position="76"/>
    </location>
</feature>
<sequence length="88" mass="9242">MIVFFMRKTGSPGIFLLPSDASGTLSLSKILEDGFCLAPSDFLQTSVKDTRPGPAERPIGSDAQSFLGGGGGRRSTQFPGSRIGAFCK</sequence>
<protein>
    <submittedName>
        <fullName evidence="2">Uncharacterized protein</fullName>
    </submittedName>
</protein>
<evidence type="ECO:0000256" key="1">
    <source>
        <dbReference type="SAM" id="MobiDB-lite"/>
    </source>
</evidence>
<gene>
    <name evidence="2" type="ORF">EFP84_17245</name>
</gene>
<dbReference type="EMBL" id="CP033614">
    <property type="protein sequence ID" value="AYV57080.1"/>
    <property type="molecule type" value="Genomic_DNA"/>
</dbReference>
<organism evidence="2 3">
    <name type="scientific">Leptospira kmetyi</name>
    <dbReference type="NCBI Taxonomy" id="408139"/>
    <lineage>
        <taxon>Bacteria</taxon>
        <taxon>Pseudomonadati</taxon>
        <taxon>Spirochaetota</taxon>
        <taxon>Spirochaetia</taxon>
        <taxon>Leptospirales</taxon>
        <taxon>Leptospiraceae</taxon>
        <taxon>Leptospira</taxon>
    </lineage>
</organism>
<dbReference type="AlphaFoldDB" id="A0AAD0UQ66"/>